<dbReference type="AlphaFoldDB" id="A0A650F2V4"/>
<organism evidence="1">
    <name type="scientific">uncultured Helicobacter sp</name>
    <dbReference type="NCBI Taxonomy" id="175537"/>
    <lineage>
        <taxon>Bacteria</taxon>
        <taxon>Pseudomonadati</taxon>
        <taxon>Campylobacterota</taxon>
        <taxon>Epsilonproteobacteria</taxon>
        <taxon>Campylobacterales</taxon>
        <taxon>Helicobacteraceae</taxon>
        <taxon>Helicobacter</taxon>
        <taxon>environmental samples</taxon>
    </lineage>
</organism>
<accession>A0A650F2V4</accession>
<evidence type="ECO:0000313" key="1">
    <source>
        <dbReference type="EMBL" id="QGT50095.1"/>
    </source>
</evidence>
<protein>
    <submittedName>
        <fullName evidence="1">Uncharacterized protein</fullName>
    </submittedName>
</protein>
<sequence length="112" mass="12760">MCILCGEILSTFHWSDARFKEESSLVIAGEHQRERMRLRLKKVAIINDILAFYGLSLKDWQGSKYLLSNKKGGFVIVNDLGDLWIKANELEGFPLDAIDENLLNFLNTKNAS</sequence>
<reference evidence="1" key="1">
    <citation type="journal article" date="2020" name="J. ISSAAS">
        <title>Lactobacilli and other gastrointestinal microbiota of Peromyscus leucopus, reservoir host for agents of Lyme disease and other zoonoses in North America.</title>
        <authorList>
            <person name="Milovic A."/>
            <person name="Bassam K."/>
            <person name="Shao H."/>
            <person name="Chatzistamou I."/>
            <person name="Tufts D.M."/>
            <person name="Diuk-Wasser M."/>
            <person name="Barbour A.G."/>
        </authorList>
    </citation>
    <scope>NUCLEOTIDE SEQUENCE</scope>
    <source>
        <strain evidence="1">LL4</strain>
    </source>
</reference>
<dbReference type="EMBL" id="MN577567">
    <property type="protein sequence ID" value="QGT50095.1"/>
    <property type="molecule type" value="Genomic_DNA"/>
</dbReference>
<proteinExistence type="predicted"/>
<name>A0A650F2V4_9HELI</name>
<gene>
    <name evidence="1" type="ORF">Helico4rc_2150</name>
</gene>